<evidence type="ECO:0000259" key="7">
    <source>
        <dbReference type="PROSITE" id="PS51349"/>
    </source>
</evidence>
<feature type="binding site" evidence="5">
    <location>
        <position position="298"/>
    </location>
    <ligand>
        <name>FMN</name>
        <dbReference type="ChEBI" id="CHEBI:58210"/>
    </ligand>
</feature>
<dbReference type="EMBL" id="JAGIZA010000004">
    <property type="protein sequence ID" value="MBP0492715.1"/>
    <property type="molecule type" value="Genomic_DNA"/>
</dbReference>
<feature type="binding site" evidence="5">
    <location>
        <position position="171"/>
    </location>
    <ligand>
        <name>FMN</name>
        <dbReference type="ChEBI" id="CHEBI:58210"/>
    </ligand>
</feature>
<feature type="compositionally biased region" description="Basic and acidic residues" evidence="6">
    <location>
        <begin position="1"/>
        <end position="11"/>
    </location>
</feature>
<feature type="binding site" evidence="5">
    <location>
        <position position="199"/>
    </location>
    <ligand>
        <name>FMN</name>
        <dbReference type="ChEBI" id="CHEBI:58210"/>
    </ligand>
</feature>
<feature type="binding site" evidence="5">
    <location>
        <position position="173"/>
    </location>
    <ligand>
        <name>glyoxylate</name>
        <dbReference type="ChEBI" id="CHEBI:36655"/>
    </ligand>
</feature>
<dbReference type="InterPro" id="IPR000262">
    <property type="entry name" value="FMN-dep_DH"/>
</dbReference>
<dbReference type="CDD" id="cd02809">
    <property type="entry name" value="alpha_hydroxyacid_oxid_FMN"/>
    <property type="match status" value="1"/>
</dbReference>
<comment type="similarity">
    <text evidence="3">Belongs to the FMN-dependent alpha-hydroxy acid dehydrogenase family.</text>
</comment>
<reference evidence="8" key="1">
    <citation type="submission" date="2021-03" db="EMBL/GenBank/DDBJ databases">
        <authorList>
            <person name="So Y."/>
        </authorList>
    </citation>
    <scope>NUCLEOTIDE SEQUENCE</scope>
    <source>
        <strain evidence="8">SG15</strain>
    </source>
</reference>
<feature type="binding site" evidence="5">
    <location>
        <position position="69"/>
    </location>
    <ligand>
        <name>glyoxylate</name>
        <dbReference type="ChEBI" id="CHEBI:36655"/>
    </ligand>
</feature>
<dbReference type="SUPFAM" id="SSF51395">
    <property type="entry name" value="FMN-linked oxidoreductases"/>
    <property type="match status" value="1"/>
</dbReference>
<accession>A0A940S593</accession>
<dbReference type="PROSITE" id="PS00557">
    <property type="entry name" value="FMN_HYDROXY_ACID_DH_1"/>
    <property type="match status" value="1"/>
</dbReference>
<evidence type="ECO:0000256" key="5">
    <source>
        <dbReference type="PIRSR" id="PIRSR000138-2"/>
    </source>
</evidence>
<comment type="cofactor">
    <cofactor evidence="1">
        <name>FMN</name>
        <dbReference type="ChEBI" id="CHEBI:58210"/>
    </cofactor>
</comment>
<proteinExistence type="inferred from homology"/>
<dbReference type="Proteomes" id="UP000677537">
    <property type="component" value="Unassembled WGS sequence"/>
</dbReference>
<feature type="active site" description="Proton acceptor" evidence="4">
    <location>
        <position position="322"/>
    </location>
</feature>
<dbReference type="GO" id="GO:0016491">
    <property type="term" value="F:oxidoreductase activity"/>
    <property type="evidence" value="ECO:0007669"/>
    <property type="project" value="UniProtKB-KW"/>
</dbReference>
<dbReference type="InterPro" id="IPR037396">
    <property type="entry name" value="FMN_HAD"/>
</dbReference>
<evidence type="ECO:0000256" key="3">
    <source>
        <dbReference type="ARBA" id="ARBA00024042"/>
    </source>
</evidence>
<evidence type="ECO:0000256" key="1">
    <source>
        <dbReference type="ARBA" id="ARBA00001917"/>
    </source>
</evidence>
<keyword evidence="5" id="KW-0285">Flavoprotein</keyword>
<feature type="region of interest" description="Disordered" evidence="6">
    <location>
        <begin position="1"/>
        <end position="33"/>
    </location>
</feature>
<sequence length="443" mass="48097">MPESDPARPEENGMADGTPTQPAAPVPPPAQSVYRTVSKNTPRALRPILALDDFEDAARRRLPRPLFGYIAGAVETNASRTDNRTVFGEWAFKPNYLIDVSRRSMKTTLFGEEFKAPFGIAPMGISAIMAYRGDLVLARAAREAGLPMIMSGSSLIRMEEVAQEYPRAWFQAYLPGEPARIEALVDRVAKAGFGTLLLTVDTTTLGNRENNVRTGFSTPLKPGLRLAWDGAIRPHWLWNTLFRTLRHHGMPHFENSYATRGAPIIARHVERDFGARDHLNWSHFAQIRRQWKGRLVVKGILTGHDARRAAEEGADGVVVSNHGGRQLDGAISAFRALPEVKASAGGMTVMMDGGVRRGTDVLKALAMGADFVFVGRPFLYAAAVGGEAGVRHGIELLSSEVNRNVAFLGLQSPREIGMGHLVRVAGVPTPAEMAAALRGAAPA</sequence>
<dbReference type="PANTHER" id="PTHR10578">
    <property type="entry name" value="S -2-HYDROXY-ACID OXIDASE-RELATED"/>
    <property type="match status" value="1"/>
</dbReference>
<feature type="binding site" evidence="5">
    <location>
        <position position="322"/>
    </location>
    <ligand>
        <name>glyoxylate</name>
        <dbReference type="ChEBI" id="CHEBI:36655"/>
    </ligand>
</feature>
<keyword evidence="9" id="KW-1185">Reference proteome</keyword>
<dbReference type="InterPro" id="IPR008259">
    <property type="entry name" value="FMN_hydac_DH_AS"/>
</dbReference>
<feature type="binding site" evidence="5">
    <location>
        <begin position="375"/>
        <end position="376"/>
    </location>
    <ligand>
        <name>FMN</name>
        <dbReference type="ChEBI" id="CHEBI:58210"/>
    </ligand>
</feature>
<feature type="binding site" evidence="5">
    <location>
        <position position="320"/>
    </location>
    <ligand>
        <name>FMN</name>
        <dbReference type="ChEBI" id="CHEBI:58210"/>
    </ligand>
</feature>
<feature type="domain" description="FMN hydroxy acid dehydrogenase" evidence="7">
    <location>
        <begin position="43"/>
        <end position="426"/>
    </location>
</feature>
<dbReference type="PIRSF" id="PIRSF000138">
    <property type="entry name" value="Al-hdrx_acd_dh"/>
    <property type="match status" value="1"/>
</dbReference>
<feature type="binding site" evidence="5">
    <location>
        <position position="208"/>
    </location>
    <ligand>
        <name>glyoxylate</name>
        <dbReference type="ChEBI" id="CHEBI:36655"/>
    </ligand>
</feature>
<feature type="binding site" evidence="5">
    <location>
        <begin position="352"/>
        <end position="356"/>
    </location>
    <ligand>
        <name>FMN</name>
        <dbReference type="ChEBI" id="CHEBI:58210"/>
    </ligand>
</feature>
<evidence type="ECO:0000313" key="8">
    <source>
        <dbReference type="EMBL" id="MBP0492715.1"/>
    </source>
</evidence>
<dbReference type="GO" id="GO:0010181">
    <property type="term" value="F:FMN binding"/>
    <property type="evidence" value="ECO:0007669"/>
    <property type="project" value="InterPro"/>
</dbReference>
<evidence type="ECO:0000256" key="4">
    <source>
        <dbReference type="PIRSR" id="PIRSR000138-1"/>
    </source>
</evidence>
<evidence type="ECO:0000313" key="9">
    <source>
        <dbReference type="Proteomes" id="UP000677537"/>
    </source>
</evidence>
<dbReference type="PANTHER" id="PTHR10578:SF143">
    <property type="entry name" value="FMN-DEPENDENT ALPHA-HYDROXY ACID DEHYDROGENASE PB1A11.03"/>
    <property type="match status" value="1"/>
</dbReference>
<protein>
    <submittedName>
        <fullName evidence="8">Alpha-hydroxy-acid oxidizing protein</fullName>
    </submittedName>
</protein>
<dbReference type="PROSITE" id="PS51349">
    <property type="entry name" value="FMN_HYDROXY_ACID_DH_2"/>
    <property type="match status" value="1"/>
</dbReference>
<feature type="binding site" evidence="5">
    <location>
        <begin position="122"/>
        <end position="124"/>
    </location>
    <ligand>
        <name>FMN</name>
        <dbReference type="ChEBI" id="CHEBI:58210"/>
    </ligand>
</feature>
<name>A0A940S593_9PROT</name>
<keyword evidence="5" id="KW-0288">FMN</keyword>
<comment type="caution">
    <text evidence="8">The sequence shown here is derived from an EMBL/GenBank/DDBJ whole genome shotgun (WGS) entry which is preliminary data.</text>
</comment>
<dbReference type="InterPro" id="IPR013785">
    <property type="entry name" value="Aldolase_TIM"/>
</dbReference>
<evidence type="ECO:0000256" key="2">
    <source>
        <dbReference type="ARBA" id="ARBA00023002"/>
    </source>
</evidence>
<keyword evidence="2" id="KW-0560">Oxidoreductase</keyword>
<dbReference type="AlphaFoldDB" id="A0A940S593"/>
<dbReference type="Pfam" id="PF01070">
    <property type="entry name" value="FMN_dh"/>
    <property type="match status" value="1"/>
</dbReference>
<dbReference type="Gene3D" id="3.20.20.70">
    <property type="entry name" value="Aldolase class I"/>
    <property type="match status" value="1"/>
</dbReference>
<gene>
    <name evidence="8" type="ORF">J5Y10_07980</name>
</gene>
<dbReference type="InterPro" id="IPR012133">
    <property type="entry name" value="Alpha-hydoxy_acid_DH_FMN"/>
</dbReference>
<feature type="binding site" evidence="5">
    <location>
        <position position="151"/>
    </location>
    <ligand>
        <name>FMN</name>
        <dbReference type="ChEBI" id="CHEBI:58210"/>
    </ligand>
</feature>
<feature type="binding site" evidence="5">
    <location>
        <position position="325"/>
    </location>
    <ligand>
        <name>glyoxylate</name>
        <dbReference type="ChEBI" id="CHEBI:36655"/>
    </ligand>
</feature>
<evidence type="ECO:0000256" key="6">
    <source>
        <dbReference type="SAM" id="MobiDB-lite"/>
    </source>
</evidence>
<organism evidence="8 9">
    <name type="scientific">Roseomonas indoligenes</name>
    <dbReference type="NCBI Taxonomy" id="2820811"/>
    <lineage>
        <taxon>Bacteria</taxon>
        <taxon>Pseudomonadati</taxon>
        <taxon>Pseudomonadota</taxon>
        <taxon>Alphaproteobacteria</taxon>
        <taxon>Acetobacterales</taxon>
        <taxon>Roseomonadaceae</taxon>
        <taxon>Roseomonas</taxon>
    </lineage>
</organism>